<evidence type="ECO:0000256" key="1">
    <source>
        <dbReference type="ARBA" id="ARBA00004141"/>
    </source>
</evidence>
<feature type="transmembrane region" description="Helical" evidence="5">
    <location>
        <begin position="334"/>
        <end position="353"/>
    </location>
</feature>
<keyword evidence="3 5" id="KW-1133">Transmembrane helix</keyword>
<proteinExistence type="predicted"/>
<feature type="transmembrane region" description="Helical" evidence="5">
    <location>
        <begin position="205"/>
        <end position="223"/>
    </location>
</feature>
<dbReference type="InterPro" id="IPR051533">
    <property type="entry name" value="WaaL-like"/>
</dbReference>
<dbReference type="Proteomes" id="UP000218899">
    <property type="component" value="Chromosome"/>
</dbReference>
<dbReference type="EMBL" id="AP014936">
    <property type="protein sequence ID" value="BAU47682.1"/>
    <property type="molecule type" value="Genomic_DNA"/>
</dbReference>
<feature type="transmembrane region" description="Helical" evidence="5">
    <location>
        <begin position="155"/>
        <end position="173"/>
    </location>
</feature>
<dbReference type="Pfam" id="PF04932">
    <property type="entry name" value="Wzy_C"/>
    <property type="match status" value="1"/>
</dbReference>
<feature type="transmembrane region" description="Helical" evidence="5">
    <location>
        <begin position="68"/>
        <end position="86"/>
    </location>
</feature>
<protein>
    <submittedName>
        <fullName evidence="7">O-antigen polymerase</fullName>
    </submittedName>
</protein>
<organism evidence="7 8">
    <name type="scientific">Sulfurifustis variabilis</name>
    <dbReference type="NCBI Taxonomy" id="1675686"/>
    <lineage>
        <taxon>Bacteria</taxon>
        <taxon>Pseudomonadati</taxon>
        <taxon>Pseudomonadota</taxon>
        <taxon>Gammaproteobacteria</taxon>
        <taxon>Acidiferrobacterales</taxon>
        <taxon>Acidiferrobacteraceae</taxon>
        <taxon>Sulfurifustis</taxon>
    </lineage>
</organism>
<accession>A0A1B4V566</accession>
<evidence type="ECO:0000259" key="6">
    <source>
        <dbReference type="Pfam" id="PF04932"/>
    </source>
</evidence>
<dbReference type="GO" id="GO:0016020">
    <property type="term" value="C:membrane"/>
    <property type="evidence" value="ECO:0007669"/>
    <property type="project" value="UniProtKB-SubCell"/>
</dbReference>
<comment type="subcellular location">
    <subcellularLocation>
        <location evidence="1">Membrane</location>
        <topology evidence="1">Multi-pass membrane protein</topology>
    </subcellularLocation>
</comment>
<feature type="transmembrane region" description="Helical" evidence="5">
    <location>
        <begin position="230"/>
        <end position="250"/>
    </location>
</feature>
<name>A0A1B4V566_9GAMM</name>
<evidence type="ECO:0000256" key="5">
    <source>
        <dbReference type="SAM" id="Phobius"/>
    </source>
</evidence>
<dbReference type="InterPro" id="IPR007016">
    <property type="entry name" value="O-antigen_ligase-rel_domated"/>
</dbReference>
<dbReference type="InterPro" id="IPR011990">
    <property type="entry name" value="TPR-like_helical_dom_sf"/>
</dbReference>
<evidence type="ECO:0000256" key="2">
    <source>
        <dbReference type="ARBA" id="ARBA00022692"/>
    </source>
</evidence>
<feature type="transmembrane region" description="Helical" evidence="5">
    <location>
        <begin position="428"/>
        <end position="448"/>
    </location>
</feature>
<dbReference type="PANTHER" id="PTHR37422:SF13">
    <property type="entry name" value="LIPOPOLYSACCHARIDE BIOSYNTHESIS PROTEIN PA4999-RELATED"/>
    <property type="match status" value="1"/>
</dbReference>
<reference evidence="7 8" key="1">
    <citation type="submission" date="2015-08" db="EMBL/GenBank/DDBJ databases">
        <title>Complete genome sequence of Sulfurifustis variabilis.</title>
        <authorList>
            <person name="Miura A."/>
            <person name="Kojima H."/>
            <person name="Fukui M."/>
        </authorList>
    </citation>
    <scope>NUCLEOTIDE SEQUENCE [LARGE SCALE GENOMIC DNA]</scope>
    <source>
        <strain evidence="8">skN76</strain>
    </source>
</reference>
<feature type="transmembrane region" description="Helical" evidence="5">
    <location>
        <begin position="365"/>
        <end position="384"/>
    </location>
</feature>
<evidence type="ECO:0000313" key="7">
    <source>
        <dbReference type="EMBL" id="BAU47682.1"/>
    </source>
</evidence>
<dbReference type="PANTHER" id="PTHR37422">
    <property type="entry name" value="TEICHURONIC ACID BIOSYNTHESIS PROTEIN TUAE"/>
    <property type="match status" value="1"/>
</dbReference>
<evidence type="ECO:0000256" key="4">
    <source>
        <dbReference type="ARBA" id="ARBA00023136"/>
    </source>
</evidence>
<feature type="domain" description="O-antigen ligase-related" evidence="6">
    <location>
        <begin position="189"/>
        <end position="341"/>
    </location>
</feature>
<feature type="transmembrane region" description="Helical" evidence="5">
    <location>
        <begin position="122"/>
        <end position="143"/>
    </location>
</feature>
<dbReference type="AlphaFoldDB" id="A0A1B4V566"/>
<evidence type="ECO:0000313" key="8">
    <source>
        <dbReference type="Proteomes" id="UP000218899"/>
    </source>
</evidence>
<keyword evidence="8" id="KW-1185">Reference proteome</keyword>
<evidence type="ECO:0000256" key="3">
    <source>
        <dbReference type="ARBA" id="ARBA00022989"/>
    </source>
</evidence>
<feature type="transmembrane region" description="Helical" evidence="5">
    <location>
        <begin position="92"/>
        <end position="110"/>
    </location>
</feature>
<keyword evidence="2 5" id="KW-0812">Transmembrane</keyword>
<dbReference type="KEGG" id="sva:SVA_1105"/>
<dbReference type="Gene3D" id="1.25.40.10">
    <property type="entry name" value="Tetratricopeptide repeat domain"/>
    <property type="match status" value="1"/>
</dbReference>
<gene>
    <name evidence="7" type="ORF">SVA_1105</name>
</gene>
<keyword evidence="4 5" id="KW-0472">Membrane</keyword>
<feature type="transmembrane region" description="Helical" evidence="5">
    <location>
        <begin position="12"/>
        <end position="32"/>
    </location>
</feature>
<feature type="transmembrane region" description="Helical" evidence="5">
    <location>
        <begin position="180"/>
        <end position="199"/>
    </location>
</feature>
<feature type="transmembrane region" description="Helical" evidence="5">
    <location>
        <begin position="38"/>
        <end position="56"/>
    </location>
</feature>
<sequence>MSDAQQSPQHGSVPPVSVWLLFLSIVASAFYLGPAHNLHVFSLTAALLAAWLVAAVRWSGWTGFQPISLLAIAYLAWLLISPAWSIYPHISWLHALTLAALPVSFLAWPLQGDSDASWRKLWRALVVAGAFLAVWAAVDYVYFHERAHGPFNDPNAFGALLNMLLLPLTYQYFRGETPRGFSPKVVLGIALLLIAALFMSQSRGALLALALTLPLAAWAARGIAGARPRIIRFLALAAFAYLAVGWSPAIRSPEPQSGIPSQPAAYIQADASVRERLLLWEGTWKIFVNEGAPIIGTGLGTFKTLYAAYRSPMDTSAGNFAHNDYLQALQEGGVVLFIFLLLFTVAVPVWLFGRAMARNPSCRDSCGLLLGIAAISLHASVNFIHNVPALILLTGLFLARSWEVAFPAKTSGLLPGKPARAALRAMGIALLLLATVSLVIDGLIFKIYSDSRPWISRLDSTMQFRLSNVLSAVRSSNLAPREWLIWYFVRRAESALTREERLYYCEHAMKEAERFAEYGPGMPFSQFYLARVHIASGDPNRLAPAQALLEEALRRLPTASVIRLELTKLYVRRGEEGKAYEVSKGVKQWASIETDLGSFASLAREVHQLAGRRGDTEEMKRWARVLEELDHPPSAASSLGPRMTKPSGL</sequence>